<sequence>MGEGCYASKKETWRPSGRNVVMSVIRAPHSASLGSTAPPHPFPPDRVASPCHLAMRWLTKLTKSVMESPIYKTESPPARKPLPRVWKPNLHSDRGQNSNPCAWRPLGAQSTQGSTVP</sequence>
<dbReference type="Proteomes" id="UP000324222">
    <property type="component" value="Unassembled WGS sequence"/>
</dbReference>
<feature type="compositionally biased region" description="Polar residues" evidence="1">
    <location>
        <begin position="108"/>
        <end position="117"/>
    </location>
</feature>
<comment type="caution">
    <text evidence="2">The sequence shown here is derived from an EMBL/GenBank/DDBJ whole genome shotgun (WGS) entry which is preliminary data.</text>
</comment>
<evidence type="ECO:0000256" key="1">
    <source>
        <dbReference type="SAM" id="MobiDB-lite"/>
    </source>
</evidence>
<dbReference type="EMBL" id="VSRR010011418">
    <property type="protein sequence ID" value="MPC53155.1"/>
    <property type="molecule type" value="Genomic_DNA"/>
</dbReference>
<keyword evidence="3" id="KW-1185">Reference proteome</keyword>
<dbReference type="AlphaFoldDB" id="A0A5B7G6V6"/>
<gene>
    <name evidence="2" type="ORF">E2C01_047041</name>
</gene>
<proteinExistence type="predicted"/>
<reference evidence="2 3" key="1">
    <citation type="submission" date="2019-05" db="EMBL/GenBank/DDBJ databases">
        <title>Another draft genome of Portunus trituberculatus and its Hox gene families provides insights of decapod evolution.</title>
        <authorList>
            <person name="Jeong J.-H."/>
            <person name="Song I."/>
            <person name="Kim S."/>
            <person name="Choi T."/>
            <person name="Kim D."/>
            <person name="Ryu S."/>
            <person name="Kim W."/>
        </authorList>
    </citation>
    <scope>NUCLEOTIDE SEQUENCE [LARGE SCALE GENOMIC DNA]</scope>
    <source>
        <tissue evidence="2">Muscle</tissue>
    </source>
</reference>
<organism evidence="2 3">
    <name type="scientific">Portunus trituberculatus</name>
    <name type="common">Swimming crab</name>
    <name type="synonym">Neptunus trituberculatus</name>
    <dbReference type="NCBI Taxonomy" id="210409"/>
    <lineage>
        <taxon>Eukaryota</taxon>
        <taxon>Metazoa</taxon>
        <taxon>Ecdysozoa</taxon>
        <taxon>Arthropoda</taxon>
        <taxon>Crustacea</taxon>
        <taxon>Multicrustacea</taxon>
        <taxon>Malacostraca</taxon>
        <taxon>Eumalacostraca</taxon>
        <taxon>Eucarida</taxon>
        <taxon>Decapoda</taxon>
        <taxon>Pleocyemata</taxon>
        <taxon>Brachyura</taxon>
        <taxon>Eubrachyura</taxon>
        <taxon>Portunoidea</taxon>
        <taxon>Portunidae</taxon>
        <taxon>Portuninae</taxon>
        <taxon>Portunus</taxon>
    </lineage>
</organism>
<evidence type="ECO:0000313" key="3">
    <source>
        <dbReference type="Proteomes" id="UP000324222"/>
    </source>
</evidence>
<evidence type="ECO:0000313" key="2">
    <source>
        <dbReference type="EMBL" id="MPC53155.1"/>
    </source>
</evidence>
<protein>
    <submittedName>
        <fullName evidence="2">Uncharacterized protein</fullName>
    </submittedName>
</protein>
<name>A0A5B7G6V6_PORTR</name>
<accession>A0A5B7G6V6</accession>
<feature type="region of interest" description="Disordered" evidence="1">
    <location>
        <begin position="68"/>
        <end position="117"/>
    </location>
</feature>